<dbReference type="OrthoDB" id="243628at2759"/>
<evidence type="ECO:0000313" key="3">
    <source>
        <dbReference type="Proteomes" id="UP000038009"/>
    </source>
</evidence>
<feature type="region of interest" description="Disordered" evidence="1">
    <location>
        <begin position="231"/>
        <end position="267"/>
    </location>
</feature>
<organism evidence="2 3">
    <name type="scientific">Leptomonas seymouri</name>
    <dbReference type="NCBI Taxonomy" id="5684"/>
    <lineage>
        <taxon>Eukaryota</taxon>
        <taxon>Discoba</taxon>
        <taxon>Euglenozoa</taxon>
        <taxon>Kinetoplastea</taxon>
        <taxon>Metakinetoplastina</taxon>
        <taxon>Trypanosomatida</taxon>
        <taxon>Trypanosomatidae</taxon>
        <taxon>Leishmaniinae</taxon>
        <taxon>Leptomonas</taxon>
    </lineage>
</organism>
<name>A0A0N0P3K1_LEPSE</name>
<protein>
    <submittedName>
        <fullName evidence="2">Uncharacterized protein</fullName>
    </submittedName>
</protein>
<sequence length="267" mass="29289">MLYRTTRLLARDALNAGSSMTLGSKGMRPSPEPHRRRMPWTTAQEYVPGVVLNSKNKLVLDGSKLVELDHIDRASQVDPLEVLKAAVATHAYNISTGSNIFQIASQTLYHGRGQRFYREEWRQGTYDKYVTLAAIDFDREGSKGTAYGYITFHGESTTRPVVINFAATPGWHMEYEQAAAVPFDAVVPPPPSIGTDVPVDPSSYRLKAYPFYDAPNPPEFVERLLKDRGVLPDLPMDASAPGEGGEVESSGVAGDGDDGSQHYTPKA</sequence>
<dbReference type="EMBL" id="LJSK01000278">
    <property type="protein sequence ID" value="KPI84219.1"/>
    <property type="molecule type" value="Genomic_DNA"/>
</dbReference>
<reference evidence="2 3" key="1">
    <citation type="journal article" date="2015" name="PLoS Pathog.">
        <title>Leptomonas seymouri: Adaptations to the Dixenous Life Cycle Analyzed by Genome Sequencing, Transcriptome Profiling and Co-infection with Leishmania donovani.</title>
        <authorList>
            <person name="Kraeva N."/>
            <person name="Butenko A."/>
            <person name="Hlavacova J."/>
            <person name="Kostygov A."/>
            <person name="Myskova J."/>
            <person name="Grybchuk D."/>
            <person name="Lestinova T."/>
            <person name="Votypka J."/>
            <person name="Volf P."/>
            <person name="Opperdoes F."/>
            <person name="Flegontov P."/>
            <person name="Lukes J."/>
            <person name="Yurchenko V."/>
        </authorList>
    </citation>
    <scope>NUCLEOTIDE SEQUENCE [LARGE SCALE GENOMIC DNA]</scope>
    <source>
        <strain evidence="2 3">ATCC 30220</strain>
    </source>
</reference>
<dbReference type="VEuPathDB" id="TriTrypDB:Lsey_0278_0110"/>
<dbReference type="AlphaFoldDB" id="A0A0N0P3K1"/>
<proteinExistence type="predicted"/>
<gene>
    <name evidence="2" type="ORF">ABL78_6735</name>
</gene>
<evidence type="ECO:0000313" key="2">
    <source>
        <dbReference type="EMBL" id="KPI84219.1"/>
    </source>
</evidence>
<keyword evidence="3" id="KW-1185">Reference proteome</keyword>
<comment type="caution">
    <text evidence="2">The sequence shown here is derived from an EMBL/GenBank/DDBJ whole genome shotgun (WGS) entry which is preliminary data.</text>
</comment>
<accession>A0A0N0P3K1</accession>
<dbReference type="OMA" id="YITFHGE"/>
<evidence type="ECO:0000256" key="1">
    <source>
        <dbReference type="SAM" id="MobiDB-lite"/>
    </source>
</evidence>
<dbReference type="Proteomes" id="UP000038009">
    <property type="component" value="Unassembled WGS sequence"/>
</dbReference>